<organism evidence="1 2">
    <name type="scientific">Gossypium gossypioides</name>
    <name type="common">Mexican cotton</name>
    <name type="synonym">Selera gossypioides</name>
    <dbReference type="NCBI Taxonomy" id="34282"/>
    <lineage>
        <taxon>Eukaryota</taxon>
        <taxon>Viridiplantae</taxon>
        <taxon>Streptophyta</taxon>
        <taxon>Embryophyta</taxon>
        <taxon>Tracheophyta</taxon>
        <taxon>Spermatophyta</taxon>
        <taxon>Magnoliopsida</taxon>
        <taxon>eudicotyledons</taxon>
        <taxon>Gunneridae</taxon>
        <taxon>Pentapetalae</taxon>
        <taxon>rosids</taxon>
        <taxon>malvids</taxon>
        <taxon>Malvales</taxon>
        <taxon>Malvaceae</taxon>
        <taxon>Malvoideae</taxon>
        <taxon>Gossypium</taxon>
    </lineage>
</organism>
<reference evidence="1 2" key="1">
    <citation type="journal article" date="2019" name="Genome Biol. Evol.">
        <title>Insights into the evolution of the New World diploid cottons (Gossypium, subgenus Houzingenia) based on genome sequencing.</title>
        <authorList>
            <person name="Grover C.E."/>
            <person name="Arick M.A. 2nd"/>
            <person name="Thrash A."/>
            <person name="Conover J.L."/>
            <person name="Sanders W.S."/>
            <person name="Peterson D.G."/>
            <person name="Frelichowski J.E."/>
            <person name="Scheffler J.A."/>
            <person name="Scheffler B.E."/>
            <person name="Wendel J.F."/>
        </authorList>
    </citation>
    <scope>NUCLEOTIDE SEQUENCE [LARGE SCALE GENOMIC DNA]</scope>
    <source>
        <strain evidence="1">5</strain>
        <tissue evidence="1">Leaf</tissue>
    </source>
</reference>
<sequence length="142" mass="16614">MRFRVKIDVRLALKRKKKLTLTQEQEDYAYFQYEKLPLFCFLYGKLGHGEGFYLVRKTIEIQEVIFGWNLSLRSPSRNKLLTGSIWLREELPSGIKRGNSSVGMELDGRGRRRIDGEDFSQGDWSMGQREAIMEDTPIKYGE</sequence>
<gene>
    <name evidence="1" type="ORF">Gogos_019166</name>
</gene>
<dbReference type="EMBL" id="JABEZY010000003">
    <property type="protein sequence ID" value="MBA0735305.1"/>
    <property type="molecule type" value="Genomic_DNA"/>
</dbReference>
<proteinExistence type="predicted"/>
<dbReference type="AlphaFoldDB" id="A0A7J9BGM3"/>
<dbReference type="OrthoDB" id="10392858at2759"/>
<accession>A0A7J9BGM3</accession>
<evidence type="ECO:0000313" key="1">
    <source>
        <dbReference type="EMBL" id="MBA0735305.1"/>
    </source>
</evidence>
<comment type="caution">
    <text evidence="1">The sequence shown here is derived from an EMBL/GenBank/DDBJ whole genome shotgun (WGS) entry which is preliminary data.</text>
</comment>
<evidence type="ECO:0000313" key="2">
    <source>
        <dbReference type="Proteomes" id="UP000593579"/>
    </source>
</evidence>
<protein>
    <submittedName>
        <fullName evidence="1">Uncharacterized protein</fullName>
    </submittedName>
</protein>
<dbReference type="Proteomes" id="UP000593579">
    <property type="component" value="Unassembled WGS sequence"/>
</dbReference>
<keyword evidence="2" id="KW-1185">Reference proteome</keyword>
<name>A0A7J9BGM3_GOSGO</name>